<dbReference type="SUPFAM" id="SSF56436">
    <property type="entry name" value="C-type lectin-like"/>
    <property type="match status" value="1"/>
</dbReference>
<dbReference type="InterPro" id="IPR005532">
    <property type="entry name" value="SUMF_dom"/>
</dbReference>
<proteinExistence type="predicted"/>
<evidence type="ECO:0000313" key="4">
    <source>
        <dbReference type="Proteomes" id="UP000238565"/>
    </source>
</evidence>
<dbReference type="PANTHER" id="PTHR23150:SF19">
    <property type="entry name" value="FORMYLGLYCINE-GENERATING ENZYME"/>
    <property type="match status" value="1"/>
</dbReference>
<accession>A0A2S7I5P6</accession>
<reference evidence="3 4" key="1">
    <citation type="submission" date="2018-02" db="EMBL/GenBank/DDBJ databases">
        <title>Draft genome sequence of bacterial isolates from marine environment.</title>
        <authorList>
            <person name="Singh S.K."/>
            <person name="Hill R."/>
            <person name="Major S."/>
            <person name="Cai H."/>
            <person name="Li Y."/>
        </authorList>
    </citation>
    <scope>NUCLEOTIDE SEQUENCE [LARGE SCALE GENOMIC DNA]</scope>
    <source>
        <strain evidence="3 4">IMET F</strain>
    </source>
</reference>
<dbReference type="AlphaFoldDB" id="A0A2S7I5P6"/>
<organism evidence="3 4">
    <name type="scientific">Cloacibacterium normanense</name>
    <dbReference type="NCBI Taxonomy" id="237258"/>
    <lineage>
        <taxon>Bacteria</taxon>
        <taxon>Pseudomonadati</taxon>
        <taxon>Bacteroidota</taxon>
        <taxon>Flavobacteriia</taxon>
        <taxon>Flavobacteriales</taxon>
        <taxon>Weeksellaceae</taxon>
    </lineage>
</organism>
<name>A0A2S7I5P6_9FLAO</name>
<evidence type="ECO:0000313" key="3">
    <source>
        <dbReference type="EMBL" id="PPZ91897.1"/>
    </source>
</evidence>
<comment type="caution">
    <text evidence="3">The sequence shown here is derived from an EMBL/GenBank/DDBJ whole genome shotgun (WGS) entry which is preliminary data.</text>
</comment>
<evidence type="ECO:0000256" key="1">
    <source>
        <dbReference type="SAM" id="SignalP"/>
    </source>
</evidence>
<dbReference type="Gene3D" id="3.90.1580.10">
    <property type="entry name" value="paralog of FGE (formylglycine-generating enzyme)"/>
    <property type="match status" value="1"/>
</dbReference>
<dbReference type="Proteomes" id="UP000238565">
    <property type="component" value="Unassembled WGS sequence"/>
</dbReference>
<dbReference type="PANTHER" id="PTHR23150">
    <property type="entry name" value="SULFATASE MODIFYING FACTOR 1, 2"/>
    <property type="match status" value="1"/>
</dbReference>
<keyword evidence="1" id="KW-0732">Signal</keyword>
<dbReference type="EMBL" id="PTPZ01000003">
    <property type="protein sequence ID" value="PPZ91897.1"/>
    <property type="molecule type" value="Genomic_DNA"/>
</dbReference>
<dbReference type="InterPro" id="IPR051043">
    <property type="entry name" value="Sulfatase_Mod_Factor_Kinase"/>
</dbReference>
<gene>
    <name evidence="3" type="ORF">C3729_07520</name>
</gene>
<feature type="domain" description="Sulfatase-modifying factor enzyme-like" evidence="2">
    <location>
        <begin position="24"/>
        <end position="231"/>
    </location>
</feature>
<protein>
    <recommendedName>
        <fullName evidence="2">Sulfatase-modifying factor enzyme-like domain-containing protein</fullName>
    </recommendedName>
</protein>
<dbReference type="InterPro" id="IPR042095">
    <property type="entry name" value="SUMF_sf"/>
</dbReference>
<sequence>MKKHHFLFLVLACLAQMAFATPPQNPNMVFVKGGSFIMGNGAEDKKWAHAETVADFSISRYEVTVGEYKTFCTATNRAMPEAPYWGWNNQHPMVNVSYNDAIAYCEWLSKTLGFTYRLPTEAEWEFAANGGTQSKGYTYAGSNDINEVAWYYKNANYQMQAVGQKKPNELGLFDMTGNAWEWCSDFFEDIAFDKGVLKGGSSMSFETNSTNVQRNYRATNRAIYSAGFRLVTTAKITASATPTSKANPKAEYSEFKCNTKKTGYAILCGALESNRPVDDDEFLYAYKYEQELARLAQADAENDSDIFYVEKIHVYVTRCSCCLVCDTIRTAKKEISLLKVAVATGNLDFFQRAVNLYRYPLDVVDEMDGMNIMDYVYEDLEFLNKNNPKSDEVVRSKIMFDVAKKAGGKFHKYKHLNE</sequence>
<dbReference type="GO" id="GO:0120147">
    <property type="term" value="F:formylglycine-generating oxidase activity"/>
    <property type="evidence" value="ECO:0007669"/>
    <property type="project" value="TreeGrafter"/>
</dbReference>
<dbReference type="InterPro" id="IPR016187">
    <property type="entry name" value="CTDL_fold"/>
</dbReference>
<feature type="chain" id="PRO_5015472478" description="Sulfatase-modifying factor enzyme-like domain-containing protein" evidence="1">
    <location>
        <begin position="21"/>
        <end position="418"/>
    </location>
</feature>
<evidence type="ECO:0000259" key="2">
    <source>
        <dbReference type="Pfam" id="PF03781"/>
    </source>
</evidence>
<dbReference type="Pfam" id="PF03781">
    <property type="entry name" value="FGE-sulfatase"/>
    <property type="match status" value="1"/>
</dbReference>
<feature type="signal peptide" evidence="1">
    <location>
        <begin position="1"/>
        <end position="20"/>
    </location>
</feature>